<dbReference type="EMBL" id="CAJPIZ010015427">
    <property type="protein sequence ID" value="CAG2115268.1"/>
    <property type="molecule type" value="Genomic_DNA"/>
</dbReference>
<evidence type="ECO:0000313" key="2">
    <source>
        <dbReference type="EMBL" id="CAD7634838.1"/>
    </source>
</evidence>
<protein>
    <recommendedName>
        <fullName evidence="1">Thioredoxin domain-containing protein</fullName>
    </recommendedName>
</protein>
<dbReference type="Proteomes" id="UP000759131">
    <property type="component" value="Unassembled WGS sequence"/>
</dbReference>
<organism evidence="2">
    <name type="scientific">Medioppia subpectinata</name>
    <dbReference type="NCBI Taxonomy" id="1979941"/>
    <lineage>
        <taxon>Eukaryota</taxon>
        <taxon>Metazoa</taxon>
        <taxon>Ecdysozoa</taxon>
        <taxon>Arthropoda</taxon>
        <taxon>Chelicerata</taxon>
        <taxon>Arachnida</taxon>
        <taxon>Acari</taxon>
        <taxon>Acariformes</taxon>
        <taxon>Sarcoptiformes</taxon>
        <taxon>Oribatida</taxon>
        <taxon>Brachypylina</taxon>
        <taxon>Oppioidea</taxon>
        <taxon>Oppiidae</taxon>
        <taxon>Medioppia</taxon>
    </lineage>
</organism>
<dbReference type="InterPro" id="IPR036249">
    <property type="entry name" value="Thioredoxin-like_sf"/>
</dbReference>
<evidence type="ECO:0000259" key="1">
    <source>
        <dbReference type="PROSITE" id="PS51352"/>
    </source>
</evidence>
<accession>A0A7R9L479</accession>
<proteinExistence type="predicted"/>
<dbReference type="EMBL" id="OC870002">
    <property type="protein sequence ID" value="CAD7634838.1"/>
    <property type="molecule type" value="Genomic_DNA"/>
</dbReference>
<dbReference type="Pfam" id="PF00085">
    <property type="entry name" value="Thioredoxin"/>
    <property type="match status" value="1"/>
</dbReference>
<dbReference type="PANTHER" id="PTHR19991:SF3">
    <property type="entry name" value="LETHAL (2) 01289, ISOFORM F"/>
    <property type="match status" value="1"/>
</dbReference>
<dbReference type="AlphaFoldDB" id="A0A7R9L479"/>
<dbReference type="PROSITE" id="PS51352">
    <property type="entry name" value="THIOREDOXIN_2"/>
    <property type="match status" value="1"/>
</dbReference>
<dbReference type="Pfam" id="PF13098">
    <property type="entry name" value="Thioredoxin_2"/>
    <property type="match status" value="1"/>
</dbReference>
<dbReference type="Gene3D" id="3.40.30.10">
    <property type="entry name" value="Glutaredoxin"/>
    <property type="match status" value="3"/>
</dbReference>
<gene>
    <name evidence="2" type="ORF">OSB1V03_LOCUS15232</name>
</gene>
<name>A0A7R9L479_9ACAR</name>
<dbReference type="SUPFAM" id="SSF52833">
    <property type="entry name" value="Thioredoxin-like"/>
    <property type="match status" value="3"/>
</dbReference>
<dbReference type="CDD" id="cd02961">
    <property type="entry name" value="PDI_a_family"/>
    <property type="match status" value="1"/>
</dbReference>
<reference evidence="2" key="1">
    <citation type="submission" date="2020-11" db="EMBL/GenBank/DDBJ databases">
        <authorList>
            <person name="Tran Van P."/>
        </authorList>
    </citation>
    <scope>NUCLEOTIDE SEQUENCE</scope>
</reference>
<dbReference type="PANTHER" id="PTHR19991">
    <property type="entry name" value="L 2 01289"/>
    <property type="match status" value="1"/>
</dbReference>
<feature type="non-terminal residue" evidence="2">
    <location>
        <position position="363"/>
    </location>
</feature>
<dbReference type="InterPro" id="IPR013766">
    <property type="entry name" value="Thioredoxin_domain"/>
</dbReference>
<sequence>QWLIDNKVAKEDVIEPVDRRMLEVLMGDVEHLVVFFYDGDDCPDCDQILQELENIDDDTDKHGIHFVKCEDDEFAREMGITTVPALVYYEQRLPSIYDGDLLDEETVLEWLIRQRQEDTIENINRDILFKMVADREYLAVLFYKPDDDESDEIIEHMERIDDDCGDYGVQMVRVADPLIAKKYGVREPPGLVFFRRGRPIKYEGDLFDEEEALEWLTRPENMELSDAIEKVNRRMFERLLSRSIYLAVLFYTKQDCKQCDKVLEELERIDDEADGAGIKFVKIDDTQLAKQYGVYALPALVFFKQGDEGEPIIYAGDLKKSEKILDWLINQKDPSLDKIEDVDAPALRKLIENSDHLAVYFCE</sequence>
<dbReference type="OrthoDB" id="10264505at2759"/>
<feature type="domain" description="Thioredoxin" evidence="1">
    <location>
        <begin position="1"/>
        <end position="116"/>
    </location>
</feature>
<keyword evidence="3" id="KW-1185">Reference proteome</keyword>
<dbReference type="CDD" id="cd02947">
    <property type="entry name" value="TRX_family"/>
    <property type="match status" value="1"/>
</dbReference>
<dbReference type="InterPro" id="IPR012336">
    <property type="entry name" value="Thioredoxin-like_fold"/>
</dbReference>
<evidence type="ECO:0000313" key="3">
    <source>
        <dbReference type="Proteomes" id="UP000759131"/>
    </source>
</evidence>